<organism evidence="2">
    <name type="scientific">Tanacetum cinerariifolium</name>
    <name type="common">Dalmatian daisy</name>
    <name type="synonym">Chrysanthemum cinerariifolium</name>
    <dbReference type="NCBI Taxonomy" id="118510"/>
    <lineage>
        <taxon>Eukaryota</taxon>
        <taxon>Viridiplantae</taxon>
        <taxon>Streptophyta</taxon>
        <taxon>Embryophyta</taxon>
        <taxon>Tracheophyta</taxon>
        <taxon>Spermatophyta</taxon>
        <taxon>Magnoliopsida</taxon>
        <taxon>eudicotyledons</taxon>
        <taxon>Gunneridae</taxon>
        <taxon>Pentapetalae</taxon>
        <taxon>asterids</taxon>
        <taxon>campanulids</taxon>
        <taxon>Asterales</taxon>
        <taxon>Asteraceae</taxon>
        <taxon>Asteroideae</taxon>
        <taxon>Anthemideae</taxon>
        <taxon>Anthemidinae</taxon>
        <taxon>Tanacetum</taxon>
    </lineage>
</organism>
<dbReference type="AlphaFoldDB" id="A0A6L2LMN2"/>
<reference evidence="2" key="1">
    <citation type="journal article" date="2019" name="Sci. Rep.">
        <title>Draft genome of Tanacetum cinerariifolium, the natural source of mosquito coil.</title>
        <authorList>
            <person name="Yamashiro T."/>
            <person name="Shiraishi A."/>
            <person name="Satake H."/>
            <person name="Nakayama K."/>
        </authorList>
    </citation>
    <scope>NUCLEOTIDE SEQUENCE</scope>
</reference>
<proteinExistence type="predicted"/>
<evidence type="ECO:0000313" key="2">
    <source>
        <dbReference type="EMBL" id="GEU61752.1"/>
    </source>
</evidence>
<comment type="caution">
    <text evidence="2">The sequence shown here is derived from an EMBL/GenBank/DDBJ whole genome shotgun (WGS) entry which is preliminary data.</text>
</comment>
<evidence type="ECO:0000256" key="1">
    <source>
        <dbReference type="SAM" id="MobiDB-lite"/>
    </source>
</evidence>
<protein>
    <submittedName>
        <fullName evidence="2">Uncharacterized protein</fullName>
    </submittedName>
</protein>
<gene>
    <name evidence="2" type="ORF">Tci_033730</name>
</gene>
<name>A0A6L2LMN2_TANCI</name>
<accession>A0A6L2LMN2</accession>
<sequence>MYLFWNTIKKIGRSDAYDFKLDKKKCRVNTEVFREILQFCPRIPNQDFVELPLEEYLLTLIKEFGYSGRCVAYICVKDLEPKFGLDRWQEMVRSLEQGVTRWVTKDGGGGGEDQQNASHESGFVQEEEKDAHVTLTIVHEKTEGPLQSSSISSDFTSKLLNLDDPSTDINLLMNSSTIHPPTPLVNPSSHPIIVSQ</sequence>
<feature type="region of interest" description="Disordered" evidence="1">
    <location>
        <begin position="104"/>
        <end position="125"/>
    </location>
</feature>
<dbReference type="EMBL" id="BKCJ010004557">
    <property type="protein sequence ID" value="GEU61752.1"/>
    <property type="molecule type" value="Genomic_DNA"/>
</dbReference>